<keyword evidence="5" id="KW-1185">Reference proteome</keyword>
<dbReference type="EMBL" id="CAJNOI010004651">
    <property type="protein sequence ID" value="CAF1550106.1"/>
    <property type="molecule type" value="Genomic_DNA"/>
</dbReference>
<proteinExistence type="predicted"/>
<reference evidence="3" key="1">
    <citation type="submission" date="2021-02" db="EMBL/GenBank/DDBJ databases">
        <authorList>
            <person name="Nowell W R."/>
        </authorList>
    </citation>
    <scope>NUCLEOTIDE SEQUENCE</scope>
</reference>
<comment type="caution">
    <text evidence="3">The sequence shown here is derived from an EMBL/GenBank/DDBJ whole genome shotgun (WGS) entry which is preliminary data.</text>
</comment>
<evidence type="ECO:0000313" key="4">
    <source>
        <dbReference type="EMBL" id="CAF1660869.1"/>
    </source>
</evidence>
<evidence type="ECO:0000313" key="6">
    <source>
        <dbReference type="Proteomes" id="UP000663877"/>
    </source>
</evidence>
<evidence type="ECO:0000256" key="2">
    <source>
        <dbReference type="SAM" id="MobiDB-lite"/>
    </source>
</evidence>
<keyword evidence="1" id="KW-0175">Coiled coil</keyword>
<evidence type="ECO:0000313" key="5">
    <source>
        <dbReference type="Proteomes" id="UP000663832"/>
    </source>
</evidence>
<accession>A0A815WXP0</accession>
<feature type="coiled-coil region" evidence="1">
    <location>
        <begin position="19"/>
        <end position="46"/>
    </location>
</feature>
<dbReference type="Proteomes" id="UP000663877">
    <property type="component" value="Unassembled WGS sequence"/>
</dbReference>
<dbReference type="AlphaFoldDB" id="A0A815WXP0"/>
<dbReference type="Proteomes" id="UP000663832">
    <property type="component" value="Unassembled WGS sequence"/>
</dbReference>
<dbReference type="EMBL" id="CAJNOM010005044">
    <property type="protein sequence ID" value="CAF1660869.1"/>
    <property type="molecule type" value="Genomic_DNA"/>
</dbReference>
<protein>
    <submittedName>
        <fullName evidence="3">Uncharacterized protein</fullName>
    </submittedName>
</protein>
<evidence type="ECO:0000256" key="1">
    <source>
        <dbReference type="SAM" id="Coils"/>
    </source>
</evidence>
<name>A0A815WXP0_9BILA</name>
<gene>
    <name evidence="3" type="ORF">BJG266_LOCUS46179</name>
    <name evidence="4" type="ORF">QVE165_LOCUS63207</name>
</gene>
<organism evidence="3 6">
    <name type="scientific">Adineta steineri</name>
    <dbReference type="NCBI Taxonomy" id="433720"/>
    <lineage>
        <taxon>Eukaryota</taxon>
        <taxon>Metazoa</taxon>
        <taxon>Spiralia</taxon>
        <taxon>Gnathifera</taxon>
        <taxon>Rotifera</taxon>
        <taxon>Eurotatoria</taxon>
        <taxon>Bdelloidea</taxon>
        <taxon>Adinetida</taxon>
        <taxon>Adinetidae</taxon>
        <taxon>Adineta</taxon>
    </lineage>
</organism>
<feature type="region of interest" description="Disordered" evidence="2">
    <location>
        <begin position="83"/>
        <end position="115"/>
    </location>
</feature>
<feature type="compositionally biased region" description="Basic and acidic residues" evidence="2">
    <location>
        <begin position="92"/>
        <end position="106"/>
    </location>
</feature>
<sequence length="115" mass="13307">MADVIQQDDDHHQTQEYCNTNTSSLIEQISQQLNQLRQDDLELTEKLMSVYDGLCHLRQTLTNSQINSTTDISITIPIQIDSPTSSRYHTKQRSDSEPNILSDRRRMITVTEELQ</sequence>
<dbReference type="OrthoDB" id="9989406at2759"/>
<evidence type="ECO:0000313" key="3">
    <source>
        <dbReference type="EMBL" id="CAF1550106.1"/>
    </source>
</evidence>